<reference evidence="3" key="1">
    <citation type="submission" date="2024-06" db="EMBL/GenBank/DDBJ databases">
        <title>Multi-omics analyses provide insights into the biosynthesis of the anticancer antibiotic pleurotin in Hohenbuehelia grisea.</title>
        <authorList>
            <person name="Weaver J.A."/>
            <person name="Alberti F."/>
        </authorList>
    </citation>
    <scope>NUCLEOTIDE SEQUENCE [LARGE SCALE GENOMIC DNA]</scope>
    <source>
        <strain evidence="3">T-177</strain>
    </source>
</reference>
<sequence length="204" mass="23264">MDADRSFDSQSSGRTEPDKDGIHIIPDFSVAHTVSKGLRRNGDLLVFHECITIILECKPAPSRSEYNRDNRNHELRQSLDEAHKQLLLYLAVYFTKEPAAKSVIAVASSGSYWHWMKVEKHEVPSLYFMKRYGSARLSDLANVPVDDHEDYIRYFGLMDRWASLGSVYNLGKPESDQALMRMRAGDLISVLQECRCQLPASRKA</sequence>
<evidence type="ECO:0000256" key="1">
    <source>
        <dbReference type="SAM" id="MobiDB-lite"/>
    </source>
</evidence>
<dbReference type="EMBL" id="JASNQZ010000017">
    <property type="protein sequence ID" value="KAL0945624.1"/>
    <property type="molecule type" value="Genomic_DNA"/>
</dbReference>
<evidence type="ECO:0008006" key="4">
    <source>
        <dbReference type="Google" id="ProtNLM"/>
    </source>
</evidence>
<organism evidence="2 3">
    <name type="scientific">Hohenbuehelia grisea</name>
    <dbReference type="NCBI Taxonomy" id="104357"/>
    <lineage>
        <taxon>Eukaryota</taxon>
        <taxon>Fungi</taxon>
        <taxon>Dikarya</taxon>
        <taxon>Basidiomycota</taxon>
        <taxon>Agaricomycotina</taxon>
        <taxon>Agaricomycetes</taxon>
        <taxon>Agaricomycetidae</taxon>
        <taxon>Agaricales</taxon>
        <taxon>Pleurotineae</taxon>
        <taxon>Pleurotaceae</taxon>
        <taxon>Hohenbuehelia</taxon>
    </lineage>
</organism>
<protein>
    <recommendedName>
        <fullName evidence="4">PD-(D/E)XK endonuclease-like domain-containing protein</fullName>
    </recommendedName>
</protein>
<gene>
    <name evidence="2" type="ORF">HGRIS_014778</name>
</gene>
<keyword evidence="3" id="KW-1185">Reference proteome</keyword>
<dbReference type="Proteomes" id="UP001556367">
    <property type="component" value="Unassembled WGS sequence"/>
</dbReference>
<proteinExistence type="predicted"/>
<name>A0ABR3IQQ1_9AGAR</name>
<evidence type="ECO:0000313" key="3">
    <source>
        <dbReference type="Proteomes" id="UP001556367"/>
    </source>
</evidence>
<comment type="caution">
    <text evidence="2">The sequence shown here is derived from an EMBL/GenBank/DDBJ whole genome shotgun (WGS) entry which is preliminary data.</text>
</comment>
<evidence type="ECO:0000313" key="2">
    <source>
        <dbReference type="EMBL" id="KAL0945624.1"/>
    </source>
</evidence>
<accession>A0ABR3IQQ1</accession>
<feature type="region of interest" description="Disordered" evidence="1">
    <location>
        <begin position="1"/>
        <end position="20"/>
    </location>
</feature>